<evidence type="ECO:0000256" key="14">
    <source>
        <dbReference type="ARBA" id="ARBA00023306"/>
    </source>
</evidence>
<evidence type="ECO:0000256" key="16">
    <source>
        <dbReference type="ARBA" id="ARBA00048914"/>
    </source>
</evidence>
<dbReference type="PANTHER" id="PTHR21071">
    <property type="entry name" value="UDP-N-ACETYLENOLPYRUVOYLGLUCOSAMINE REDUCTASE"/>
    <property type="match status" value="1"/>
</dbReference>
<evidence type="ECO:0000256" key="11">
    <source>
        <dbReference type="ARBA" id="ARBA00022960"/>
    </source>
</evidence>
<keyword evidence="6 17" id="KW-0963">Cytoplasm</keyword>
<evidence type="ECO:0000256" key="10">
    <source>
        <dbReference type="ARBA" id="ARBA00022857"/>
    </source>
</evidence>
<evidence type="ECO:0000256" key="2">
    <source>
        <dbReference type="ARBA" id="ARBA00003921"/>
    </source>
</evidence>
<evidence type="ECO:0000256" key="13">
    <source>
        <dbReference type="ARBA" id="ARBA00023002"/>
    </source>
</evidence>
<keyword evidence="20" id="KW-1185">Reference proteome</keyword>
<name>A0A1I7MDR0_9MICC</name>
<sequence>MSPTPQDRPDGGAQVTLAAHTTSRVGGPARRWVRAQSEQAAIEAIRAADEAGEPLLVLGGGSNLLVADSGFPGTVVQLAWSGVERLEDAVPAGPHDQGHSTVLVRMAAGQHWDEAVARTVEHGLSGLEALSGIPGCAGATPVQNVGAYGADVSQTLVSVRAWDRQAGQVVELSNAELEFGYRDSIIKRSLLTELDRLAAGEPGAGASPRWVVLSVDFALGAHPVGEDAEAGAAVAPVRYAQLAGALGVEEGTHAPLDTVREHVLELRAGKGMVLDPADQDTWSTGSFFTNPVVPASLRARLPEGAPAFGAGEDAEGEPLVKLSAAWLIDHAGYAKGFGLPQGPENGRGADGAGIAGGRASLSTKHTLALTNRGSARTEDLLAVARVVRDGVEQAWGITLHPEPVLVGCSL</sequence>
<dbReference type="InterPro" id="IPR016166">
    <property type="entry name" value="FAD-bd_PCMH"/>
</dbReference>
<evidence type="ECO:0000256" key="15">
    <source>
        <dbReference type="ARBA" id="ARBA00023316"/>
    </source>
</evidence>
<dbReference type="GO" id="GO:0051301">
    <property type="term" value="P:cell division"/>
    <property type="evidence" value="ECO:0007669"/>
    <property type="project" value="UniProtKB-KW"/>
</dbReference>
<comment type="catalytic activity">
    <reaction evidence="16 17">
        <text>UDP-N-acetyl-alpha-D-muramate + NADP(+) = UDP-N-acetyl-3-O-(1-carboxyvinyl)-alpha-D-glucosamine + NADPH + H(+)</text>
        <dbReference type="Rhea" id="RHEA:12248"/>
        <dbReference type="ChEBI" id="CHEBI:15378"/>
        <dbReference type="ChEBI" id="CHEBI:57783"/>
        <dbReference type="ChEBI" id="CHEBI:58349"/>
        <dbReference type="ChEBI" id="CHEBI:68483"/>
        <dbReference type="ChEBI" id="CHEBI:70757"/>
        <dbReference type="EC" id="1.3.1.98"/>
    </reaction>
</comment>
<organism evidence="19 20">
    <name type="scientific">Micrococcus terreus</name>
    <dbReference type="NCBI Taxonomy" id="574650"/>
    <lineage>
        <taxon>Bacteria</taxon>
        <taxon>Bacillati</taxon>
        <taxon>Actinomycetota</taxon>
        <taxon>Actinomycetes</taxon>
        <taxon>Micrococcales</taxon>
        <taxon>Micrococcaceae</taxon>
        <taxon>Micrococcus</taxon>
    </lineage>
</organism>
<evidence type="ECO:0000256" key="8">
    <source>
        <dbReference type="ARBA" id="ARBA00022630"/>
    </source>
</evidence>
<protein>
    <recommendedName>
        <fullName evidence="17">UDP-N-acetylenolpyruvoylglucosamine reductase</fullName>
        <ecNumber evidence="17">1.3.1.98</ecNumber>
    </recommendedName>
    <alternativeName>
        <fullName evidence="17">UDP-N-acetylmuramate dehydrogenase</fullName>
    </alternativeName>
</protein>
<dbReference type="GO" id="GO:0071949">
    <property type="term" value="F:FAD binding"/>
    <property type="evidence" value="ECO:0007669"/>
    <property type="project" value="InterPro"/>
</dbReference>
<dbReference type="InterPro" id="IPR016169">
    <property type="entry name" value="FAD-bd_PCMH_sub2"/>
</dbReference>
<dbReference type="GO" id="GO:0071555">
    <property type="term" value="P:cell wall organization"/>
    <property type="evidence" value="ECO:0007669"/>
    <property type="project" value="UniProtKB-KW"/>
</dbReference>
<comment type="pathway">
    <text evidence="4 17">Cell wall biogenesis; peptidoglycan biosynthesis.</text>
</comment>
<dbReference type="Gene3D" id="3.90.78.10">
    <property type="entry name" value="UDP-N-acetylenolpyruvoylglucosamine reductase, C-terminal domain"/>
    <property type="match status" value="1"/>
</dbReference>
<dbReference type="STRING" id="574650.SAMN04487966_10185"/>
<evidence type="ECO:0000256" key="5">
    <source>
        <dbReference type="ARBA" id="ARBA00010485"/>
    </source>
</evidence>
<keyword evidence="11 17" id="KW-0133">Cell shape</keyword>
<comment type="function">
    <text evidence="2 17">Cell wall formation.</text>
</comment>
<dbReference type="GO" id="GO:0008762">
    <property type="term" value="F:UDP-N-acetylmuramate dehydrogenase activity"/>
    <property type="evidence" value="ECO:0007669"/>
    <property type="project" value="UniProtKB-UniRule"/>
</dbReference>
<feature type="active site" description="Proton donor" evidence="17">
    <location>
        <position position="286"/>
    </location>
</feature>
<proteinExistence type="inferred from homology"/>
<dbReference type="UniPathway" id="UPA00219"/>
<dbReference type="SUPFAM" id="SSF56176">
    <property type="entry name" value="FAD-binding/transporter-associated domain-like"/>
    <property type="match status" value="1"/>
</dbReference>
<evidence type="ECO:0000256" key="4">
    <source>
        <dbReference type="ARBA" id="ARBA00004752"/>
    </source>
</evidence>
<dbReference type="AlphaFoldDB" id="A0A1I7MDR0"/>
<gene>
    <name evidence="17" type="primary">murB</name>
    <name evidence="19" type="ORF">SAMN04487966_10185</name>
</gene>
<keyword evidence="9 17" id="KW-0274">FAD</keyword>
<dbReference type="InterPro" id="IPR036635">
    <property type="entry name" value="MurB_C_sf"/>
</dbReference>
<keyword evidence="13 17" id="KW-0560">Oxidoreductase</keyword>
<comment type="similarity">
    <text evidence="5 17">Belongs to the MurB family.</text>
</comment>
<feature type="active site" evidence="17">
    <location>
        <position position="402"/>
    </location>
</feature>
<keyword evidence="8 17" id="KW-0285">Flavoprotein</keyword>
<comment type="cofactor">
    <cofactor evidence="1 17">
        <name>FAD</name>
        <dbReference type="ChEBI" id="CHEBI:57692"/>
    </cofactor>
</comment>
<dbReference type="RefSeq" id="WP_245760496.1">
    <property type="nucleotide sequence ID" value="NZ_FPCG01000001.1"/>
</dbReference>
<dbReference type="InterPro" id="IPR011601">
    <property type="entry name" value="MurB_C"/>
</dbReference>
<dbReference type="Pfam" id="PF01565">
    <property type="entry name" value="FAD_binding_4"/>
    <property type="match status" value="1"/>
</dbReference>
<feature type="active site" evidence="17">
    <location>
        <position position="182"/>
    </location>
</feature>
<keyword evidence="7 17" id="KW-0132">Cell division</keyword>
<dbReference type="Proteomes" id="UP000198881">
    <property type="component" value="Unassembled WGS sequence"/>
</dbReference>
<keyword evidence="12 17" id="KW-0573">Peptidoglycan synthesis</keyword>
<evidence type="ECO:0000256" key="17">
    <source>
        <dbReference type="HAMAP-Rule" id="MF_00037"/>
    </source>
</evidence>
<keyword evidence="10 17" id="KW-0521">NADP</keyword>
<dbReference type="EMBL" id="FPCG01000001">
    <property type="protein sequence ID" value="SFV20069.1"/>
    <property type="molecule type" value="Genomic_DNA"/>
</dbReference>
<accession>A0A1I7MDR0</accession>
<evidence type="ECO:0000259" key="18">
    <source>
        <dbReference type="PROSITE" id="PS51387"/>
    </source>
</evidence>
<comment type="subcellular location">
    <subcellularLocation>
        <location evidence="3 17">Cytoplasm</location>
    </subcellularLocation>
</comment>
<dbReference type="EC" id="1.3.1.98" evidence="17"/>
<evidence type="ECO:0000313" key="20">
    <source>
        <dbReference type="Proteomes" id="UP000198881"/>
    </source>
</evidence>
<evidence type="ECO:0000256" key="6">
    <source>
        <dbReference type="ARBA" id="ARBA00022490"/>
    </source>
</evidence>
<evidence type="ECO:0000256" key="3">
    <source>
        <dbReference type="ARBA" id="ARBA00004496"/>
    </source>
</evidence>
<dbReference type="InterPro" id="IPR016167">
    <property type="entry name" value="FAD-bd_PCMH_sub1"/>
</dbReference>
<dbReference type="GO" id="GO:0005829">
    <property type="term" value="C:cytosol"/>
    <property type="evidence" value="ECO:0007669"/>
    <property type="project" value="TreeGrafter"/>
</dbReference>
<evidence type="ECO:0000256" key="9">
    <source>
        <dbReference type="ARBA" id="ARBA00022827"/>
    </source>
</evidence>
<evidence type="ECO:0000256" key="1">
    <source>
        <dbReference type="ARBA" id="ARBA00001974"/>
    </source>
</evidence>
<evidence type="ECO:0000256" key="12">
    <source>
        <dbReference type="ARBA" id="ARBA00022984"/>
    </source>
</evidence>
<keyword evidence="15 17" id="KW-0961">Cell wall biogenesis/degradation</keyword>
<dbReference type="Gene3D" id="3.30.465.10">
    <property type="match status" value="1"/>
</dbReference>
<dbReference type="PANTHER" id="PTHR21071:SF4">
    <property type="entry name" value="UDP-N-ACETYLENOLPYRUVOYLGLUCOSAMINE REDUCTASE"/>
    <property type="match status" value="1"/>
</dbReference>
<dbReference type="InterPro" id="IPR036318">
    <property type="entry name" value="FAD-bd_PCMH-like_sf"/>
</dbReference>
<dbReference type="NCBIfam" id="NF010478">
    <property type="entry name" value="PRK13903.1"/>
    <property type="match status" value="1"/>
</dbReference>
<dbReference type="GO" id="GO:0009252">
    <property type="term" value="P:peptidoglycan biosynthetic process"/>
    <property type="evidence" value="ECO:0007669"/>
    <property type="project" value="UniProtKB-UniRule"/>
</dbReference>
<dbReference type="Pfam" id="PF02873">
    <property type="entry name" value="MurB_C"/>
    <property type="match status" value="1"/>
</dbReference>
<dbReference type="Gene3D" id="3.30.43.10">
    <property type="entry name" value="Uridine Diphospho-n-acetylenolpyruvylglucosamine Reductase, domain 2"/>
    <property type="match status" value="1"/>
</dbReference>
<reference evidence="19 20" key="1">
    <citation type="submission" date="2016-10" db="EMBL/GenBank/DDBJ databases">
        <authorList>
            <person name="de Groot N.N."/>
        </authorList>
    </citation>
    <scope>NUCLEOTIDE SEQUENCE [LARGE SCALE GENOMIC DNA]</scope>
    <source>
        <strain evidence="19 20">CGMCC 1.7054</strain>
    </source>
</reference>
<dbReference type="SUPFAM" id="SSF56194">
    <property type="entry name" value="Uridine diphospho-N-Acetylenolpyruvylglucosamine reductase, MurB, C-terminal domain"/>
    <property type="match status" value="1"/>
</dbReference>
<feature type="domain" description="FAD-binding PCMH-type" evidence="18">
    <location>
        <begin position="25"/>
        <end position="222"/>
    </location>
</feature>
<dbReference type="InterPro" id="IPR006094">
    <property type="entry name" value="Oxid_FAD_bind_N"/>
</dbReference>
<keyword evidence="14 17" id="KW-0131">Cell cycle</keyword>
<dbReference type="HAMAP" id="MF_00037">
    <property type="entry name" value="MurB"/>
    <property type="match status" value="1"/>
</dbReference>
<evidence type="ECO:0000256" key="7">
    <source>
        <dbReference type="ARBA" id="ARBA00022618"/>
    </source>
</evidence>
<dbReference type="InterPro" id="IPR003170">
    <property type="entry name" value="MurB"/>
</dbReference>
<dbReference type="PROSITE" id="PS51387">
    <property type="entry name" value="FAD_PCMH"/>
    <property type="match status" value="1"/>
</dbReference>
<evidence type="ECO:0000313" key="19">
    <source>
        <dbReference type="EMBL" id="SFV20069.1"/>
    </source>
</evidence>
<dbReference type="GO" id="GO:0008360">
    <property type="term" value="P:regulation of cell shape"/>
    <property type="evidence" value="ECO:0007669"/>
    <property type="project" value="UniProtKB-KW"/>
</dbReference>